<dbReference type="InterPro" id="IPR050641">
    <property type="entry name" value="RIFMO-like"/>
</dbReference>
<sequence length="399" mass="44662">MASVEERVLIAGAGPVGLTAAAFLVKQGIPVTVFEAGHELSLESRASTFHPPTLDMLSEVGAAEPLIAGGLKAPYVQYRSKRDGILAQFDFGEIADLTQHPFRLQAEQFKLTRILLDQLSKESKFSIEFDSAVEAVEQDDNAVRVQLRRGDKSESRSGRWLIGADGARSAVRNALGIEFEGFTWPERFLVLSTPFDFQSIMPDLVSVSYVADPECWHFLLRVGPVWRVMFPIPTDVSDDAATTPEFGQSMLQRIVPGASYEVRHRTLYRVHQRVAKQFALGRTFLVGDAAHINNPLGGMGMNGGIHDAVNLTRRLGAHWNSNGREGDIERYDPQRRLVTLEYVQNQTIQNKRDLEAADEEGQKAFRDRLHKAMSDRDQRRAYLQRISMIASLRRAEELG</sequence>
<evidence type="ECO:0000256" key="1">
    <source>
        <dbReference type="ARBA" id="ARBA00001974"/>
    </source>
</evidence>
<dbReference type="Pfam" id="PF01494">
    <property type="entry name" value="FAD_binding_3"/>
    <property type="match status" value="1"/>
</dbReference>
<accession>A0A346A0Z5</accession>
<evidence type="ECO:0000256" key="2">
    <source>
        <dbReference type="ARBA" id="ARBA00022630"/>
    </source>
</evidence>
<dbReference type="EMBL" id="CP031417">
    <property type="protein sequence ID" value="AXK82842.1"/>
    <property type="molecule type" value="Genomic_DNA"/>
</dbReference>
<keyword evidence="5" id="KW-0503">Monooxygenase</keyword>
<keyword evidence="2" id="KW-0285">Flavoprotein</keyword>
<dbReference type="PANTHER" id="PTHR43004:SF19">
    <property type="entry name" value="BINDING MONOOXYGENASE, PUTATIVE (JCVI)-RELATED"/>
    <property type="match status" value="1"/>
</dbReference>
<evidence type="ECO:0000313" key="6">
    <source>
        <dbReference type="Proteomes" id="UP000254889"/>
    </source>
</evidence>
<dbReference type="AlphaFoldDB" id="A0A346A0Z5"/>
<dbReference type="Proteomes" id="UP000254889">
    <property type="component" value="Chromosome"/>
</dbReference>
<dbReference type="PANTHER" id="PTHR43004">
    <property type="entry name" value="TRK SYSTEM POTASSIUM UPTAKE PROTEIN"/>
    <property type="match status" value="1"/>
</dbReference>
<dbReference type="RefSeq" id="WP_115693221.1">
    <property type="nucleotide sequence ID" value="NZ_CP031417.1"/>
</dbReference>
<dbReference type="PRINTS" id="PR00420">
    <property type="entry name" value="RNGMNOXGNASE"/>
</dbReference>
<dbReference type="SUPFAM" id="SSF51905">
    <property type="entry name" value="FAD/NAD(P)-binding domain"/>
    <property type="match status" value="1"/>
</dbReference>
<keyword evidence="3" id="KW-0274">FAD</keyword>
<proteinExistence type="predicted"/>
<dbReference type="KEGG" id="ptaw:DW352_21345"/>
<dbReference type="GO" id="GO:0016709">
    <property type="term" value="F:oxidoreductase activity, acting on paired donors, with incorporation or reduction of molecular oxygen, NAD(P)H as one donor, and incorporation of one atom of oxygen"/>
    <property type="evidence" value="ECO:0007669"/>
    <property type="project" value="UniProtKB-ARBA"/>
</dbReference>
<evidence type="ECO:0000313" key="5">
    <source>
        <dbReference type="EMBL" id="AXK82842.1"/>
    </source>
</evidence>
<dbReference type="Gene3D" id="3.30.70.2450">
    <property type="match status" value="1"/>
</dbReference>
<keyword evidence="5" id="KW-0560">Oxidoreductase</keyword>
<dbReference type="GO" id="GO:0071949">
    <property type="term" value="F:FAD binding"/>
    <property type="evidence" value="ECO:0007669"/>
    <property type="project" value="InterPro"/>
</dbReference>
<dbReference type="Gene3D" id="3.50.50.60">
    <property type="entry name" value="FAD/NAD(P)-binding domain"/>
    <property type="match status" value="1"/>
</dbReference>
<dbReference type="InterPro" id="IPR036188">
    <property type="entry name" value="FAD/NAD-bd_sf"/>
</dbReference>
<organism evidence="5 6">
    <name type="scientific">Pseudolabrys taiwanensis</name>
    <dbReference type="NCBI Taxonomy" id="331696"/>
    <lineage>
        <taxon>Bacteria</taxon>
        <taxon>Pseudomonadati</taxon>
        <taxon>Pseudomonadota</taxon>
        <taxon>Alphaproteobacteria</taxon>
        <taxon>Hyphomicrobiales</taxon>
        <taxon>Xanthobacteraceae</taxon>
        <taxon>Pseudolabrys</taxon>
    </lineage>
</organism>
<dbReference type="InterPro" id="IPR002938">
    <property type="entry name" value="FAD-bd"/>
</dbReference>
<name>A0A346A0Z5_9HYPH</name>
<evidence type="ECO:0000259" key="4">
    <source>
        <dbReference type="Pfam" id="PF01494"/>
    </source>
</evidence>
<keyword evidence="6" id="KW-1185">Reference proteome</keyword>
<evidence type="ECO:0000256" key="3">
    <source>
        <dbReference type="ARBA" id="ARBA00022827"/>
    </source>
</evidence>
<protein>
    <submittedName>
        <fullName evidence="5">FAD-dependent monooxygenase</fullName>
    </submittedName>
</protein>
<reference evidence="5 6" key="1">
    <citation type="submission" date="2018-07" db="EMBL/GenBank/DDBJ databases">
        <authorList>
            <person name="Quirk P.G."/>
            <person name="Krulwich T.A."/>
        </authorList>
    </citation>
    <scope>NUCLEOTIDE SEQUENCE [LARGE SCALE GENOMIC DNA]</scope>
    <source>
        <strain evidence="5 6">CC-BB4</strain>
    </source>
</reference>
<gene>
    <name evidence="5" type="ORF">DW352_21345</name>
</gene>
<feature type="domain" description="FAD-binding" evidence="4">
    <location>
        <begin position="7"/>
        <end position="345"/>
    </location>
</feature>
<dbReference type="OrthoDB" id="9791689at2"/>
<comment type="cofactor">
    <cofactor evidence="1">
        <name>FAD</name>
        <dbReference type="ChEBI" id="CHEBI:57692"/>
    </cofactor>
</comment>